<reference evidence="2 3" key="1">
    <citation type="journal article" date="2014" name="PLoS ONE">
        <title>Global Analysis of Gene Expression Profiles in Physic Nut (Jatropha curcas L.) Seedlings Exposed to Salt Stress.</title>
        <authorList>
            <person name="Zhang L."/>
            <person name="Zhang C."/>
            <person name="Wu P."/>
            <person name="Chen Y."/>
            <person name="Li M."/>
            <person name="Jiang H."/>
            <person name="Wu G."/>
        </authorList>
    </citation>
    <scope>NUCLEOTIDE SEQUENCE [LARGE SCALE GENOMIC DNA]</scope>
    <source>
        <strain evidence="3">cv. GZQX0401</strain>
        <tissue evidence="2">Young leaves</tissue>
    </source>
</reference>
<proteinExistence type="predicted"/>
<keyword evidence="3" id="KW-1185">Reference proteome</keyword>
<feature type="compositionally biased region" description="Polar residues" evidence="1">
    <location>
        <begin position="99"/>
        <end position="127"/>
    </location>
</feature>
<accession>A0A067KER1</accession>
<feature type="region of interest" description="Disordered" evidence="1">
    <location>
        <begin position="1"/>
        <end position="32"/>
    </location>
</feature>
<dbReference type="Proteomes" id="UP000027138">
    <property type="component" value="Unassembled WGS sequence"/>
</dbReference>
<dbReference type="EMBL" id="KK914647">
    <property type="protein sequence ID" value="KDP30705.1"/>
    <property type="molecule type" value="Genomic_DNA"/>
</dbReference>
<evidence type="ECO:0000313" key="3">
    <source>
        <dbReference type="Proteomes" id="UP000027138"/>
    </source>
</evidence>
<feature type="region of interest" description="Disordered" evidence="1">
    <location>
        <begin position="93"/>
        <end position="127"/>
    </location>
</feature>
<organism evidence="2 3">
    <name type="scientific">Jatropha curcas</name>
    <name type="common">Barbados nut</name>
    <dbReference type="NCBI Taxonomy" id="180498"/>
    <lineage>
        <taxon>Eukaryota</taxon>
        <taxon>Viridiplantae</taxon>
        <taxon>Streptophyta</taxon>
        <taxon>Embryophyta</taxon>
        <taxon>Tracheophyta</taxon>
        <taxon>Spermatophyta</taxon>
        <taxon>Magnoliopsida</taxon>
        <taxon>eudicotyledons</taxon>
        <taxon>Gunneridae</taxon>
        <taxon>Pentapetalae</taxon>
        <taxon>rosids</taxon>
        <taxon>fabids</taxon>
        <taxon>Malpighiales</taxon>
        <taxon>Euphorbiaceae</taxon>
        <taxon>Crotonoideae</taxon>
        <taxon>Jatropheae</taxon>
        <taxon>Jatropha</taxon>
    </lineage>
</organism>
<protein>
    <submittedName>
        <fullName evidence="2">Uncharacterized protein</fullName>
    </submittedName>
</protein>
<dbReference type="AlphaFoldDB" id="A0A067KER1"/>
<gene>
    <name evidence="2" type="ORF">JCGZ_16403</name>
</gene>
<evidence type="ECO:0000313" key="2">
    <source>
        <dbReference type="EMBL" id="KDP30705.1"/>
    </source>
</evidence>
<name>A0A067KER1_JATCU</name>
<evidence type="ECO:0000256" key="1">
    <source>
        <dbReference type="SAM" id="MobiDB-lite"/>
    </source>
</evidence>
<feature type="compositionally biased region" description="Polar residues" evidence="1">
    <location>
        <begin position="1"/>
        <end position="11"/>
    </location>
</feature>
<sequence>MDPLSPTTYRAQGNKDHNNSNPLVLPSGPITKSHAKKYGATMSLYIQEQITQELNDLAFNKCYEELEGTPKFITLMEAHVEMESEILAMARPRPCYDSTPAQGGTPQAVQASASQGTTLNSMHSRAN</sequence>